<organism evidence="1 2">
    <name type="scientific">Neotoma lepida</name>
    <name type="common">Desert woodrat</name>
    <dbReference type="NCBI Taxonomy" id="56216"/>
    <lineage>
        <taxon>Eukaryota</taxon>
        <taxon>Metazoa</taxon>
        <taxon>Chordata</taxon>
        <taxon>Craniata</taxon>
        <taxon>Vertebrata</taxon>
        <taxon>Euteleostomi</taxon>
        <taxon>Mammalia</taxon>
        <taxon>Eutheria</taxon>
        <taxon>Euarchontoglires</taxon>
        <taxon>Glires</taxon>
        <taxon>Rodentia</taxon>
        <taxon>Myomorpha</taxon>
        <taxon>Muroidea</taxon>
        <taxon>Cricetidae</taxon>
        <taxon>Neotominae</taxon>
        <taxon>Neotoma</taxon>
    </lineage>
</organism>
<accession>A0A1A6GUE6</accession>
<sequence length="44" mass="4917">MLASVSSETLLCWADPSCLEPGWTWCLREINHTNVPERLVSTLG</sequence>
<evidence type="ECO:0000313" key="2">
    <source>
        <dbReference type="Proteomes" id="UP000092124"/>
    </source>
</evidence>
<keyword evidence="2" id="KW-1185">Reference proteome</keyword>
<comment type="caution">
    <text evidence="1">The sequence shown here is derived from an EMBL/GenBank/DDBJ whole genome shotgun (WGS) entry which is preliminary data.</text>
</comment>
<gene>
    <name evidence="1" type="ORF">A6R68_01504</name>
</gene>
<dbReference type="Proteomes" id="UP000092124">
    <property type="component" value="Unassembled WGS sequence"/>
</dbReference>
<dbReference type="AlphaFoldDB" id="A0A1A6GUE6"/>
<name>A0A1A6GUE6_NEOLE</name>
<dbReference type="EMBL" id="LZPO01066563">
    <property type="protein sequence ID" value="OBS69953.1"/>
    <property type="molecule type" value="Genomic_DNA"/>
</dbReference>
<reference evidence="1 2" key="1">
    <citation type="submission" date="2016-06" db="EMBL/GenBank/DDBJ databases">
        <title>The Draft Genome Sequence and Annotation of the Desert Woodrat Neotoma lepida.</title>
        <authorList>
            <person name="Campbell M."/>
            <person name="Oakeson K.F."/>
            <person name="Yandell M."/>
            <person name="Halpert J.R."/>
            <person name="Dearing D."/>
        </authorList>
    </citation>
    <scope>NUCLEOTIDE SEQUENCE [LARGE SCALE GENOMIC DNA]</scope>
    <source>
        <strain evidence="1">417</strain>
        <tissue evidence="1">Liver</tissue>
    </source>
</reference>
<protein>
    <submittedName>
        <fullName evidence="1">Uncharacterized protein</fullName>
    </submittedName>
</protein>
<evidence type="ECO:0000313" key="1">
    <source>
        <dbReference type="EMBL" id="OBS69953.1"/>
    </source>
</evidence>
<proteinExistence type="predicted"/>